<reference evidence="1" key="1">
    <citation type="submission" date="2014-07" db="EMBL/GenBank/DDBJ databases">
        <authorList>
            <person name="Martin A.A"/>
            <person name="De Silva N."/>
        </authorList>
    </citation>
    <scope>NUCLEOTIDE SEQUENCE</scope>
</reference>
<protein>
    <submittedName>
        <fullName evidence="2">Thioesterase</fullName>
    </submittedName>
</protein>
<accession>A0A0K0G1M7</accession>
<organism evidence="1 2">
    <name type="scientific">Strongyloides venezuelensis</name>
    <name type="common">Threadworm</name>
    <dbReference type="NCBI Taxonomy" id="75913"/>
    <lineage>
        <taxon>Eukaryota</taxon>
        <taxon>Metazoa</taxon>
        <taxon>Ecdysozoa</taxon>
        <taxon>Nematoda</taxon>
        <taxon>Chromadorea</taxon>
        <taxon>Rhabditida</taxon>
        <taxon>Tylenchina</taxon>
        <taxon>Panagrolaimomorpha</taxon>
        <taxon>Strongyloidoidea</taxon>
        <taxon>Strongyloididae</taxon>
        <taxon>Strongyloides</taxon>
    </lineage>
</organism>
<keyword evidence="1" id="KW-1185">Reference proteome</keyword>
<dbReference type="Proteomes" id="UP000035680">
    <property type="component" value="Unassembled WGS sequence"/>
</dbReference>
<sequence length="164" mass="19020">MEIWLISYMLPSIKINLVRLSEIRTFLGKAVQVVAVVDIMKEPVDKITSRYGNLFYEFTRDLLRKPVILKDVKVGEFGGVGELTYVSVLRIIKLRNQGIVQDISDWYARKHYNIQISNLQSVTNFDKNVILHSAISVKLATSKRIWLTRPVLRRIVGRELMFKI</sequence>
<proteinExistence type="predicted"/>
<reference evidence="2" key="2">
    <citation type="submission" date="2015-08" db="UniProtKB">
        <authorList>
            <consortium name="WormBaseParasite"/>
        </authorList>
    </citation>
    <scope>IDENTIFICATION</scope>
</reference>
<evidence type="ECO:0000313" key="2">
    <source>
        <dbReference type="WBParaSite" id="SVE_1861800.1"/>
    </source>
</evidence>
<evidence type="ECO:0000313" key="1">
    <source>
        <dbReference type="Proteomes" id="UP000035680"/>
    </source>
</evidence>
<dbReference type="WBParaSite" id="SVE_1861800.1">
    <property type="protein sequence ID" value="SVE_1861800.1"/>
    <property type="gene ID" value="SVE_1861800"/>
</dbReference>
<name>A0A0K0G1M7_STRVS</name>
<dbReference type="AlphaFoldDB" id="A0A0K0G1M7"/>